<reference evidence="3 4" key="1">
    <citation type="submission" date="2019-11" db="EMBL/GenBank/DDBJ databases">
        <title>Whole genome sequence of Oryza granulata.</title>
        <authorList>
            <person name="Li W."/>
        </authorList>
    </citation>
    <scope>NUCLEOTIDE SEQUENCE [LARGE SCALE GENOMIC DNA]</scope>
    <source>
        <strain evidence="4">cv. Menghai</strain>
        <tissue evidence="3">Leaf</tissue>
    </source>
</reference>
<feature type="compositionally biased region" description="Basic and acidic residues" evidence="1">
    <location>
        <begin position="1"/>
        <end position="16"/>
    </location>
</feature>
<dbReference type="SUPFAM" id="SSF81383">
    <property type="entry name" value="F-box domain"/>
    <property type="match status" value="1"/>
</dbReference>
<feature type="domain" description="F-box" evidence="2">
    <location>
        <begin position="26"/>
        <end position="52"/>
    </location>
</feature>
<dbReference type="InterPro" id="IPR036047">
    <property type="entry name" value="F-box-like_dom_sf"/>
</dbReference>
<sequence length="139" mass="14692">MGDCHRKQTDMRREGMEPQEEGPTLLLPDDALAEVLRRLPARDLAVSRCACTAGSSSRARWEESSCTSTTTTPGSSSPARRRGRPSAASSATCTTATIYDHCNGLLLSNGCVVNPATPEVGALAPALSPIHGYQIPPLQ</sequence>
<dbReference type="AlphaFoldDB" id="A0A6G1DCW7"/>
<protein>
    <recommendedName>
        <fullName evidence="2">F-box domain-containing protein</fullName>
    </recommendedName>
</protein>
<dbReference type="Proteomes" id="UP000479710">
    <property type="component" value="Unassembled WGS sequence"/>
</dbReference>
<dbReference type="Pfam" id="PF00646">
    <property type="entry name" value="F-box"/>
    <property type="match status" value="1"/>
</dbReference>
<evidence type="ECO:0000256" key="1">
    <source>
        <dbReference type="SAM" id="MobiDB-lite"/>
    </source>
</evidence>
<dbReference type="InterPro" id="IPR001810">
    <property type="entry name" value="F-box_dom"/>
</dbReference>
<dbReference type="EMBL" id="SPHZ02000006">
    <property type="protein sequence ID" value="KAF0910024.1"/>
    <property type="molecule type" value="Genomic_DNA"/>
</dbReference>
<feature type="region of interest" description="Disordered" evidence="1">
    <location>
        <begin position="52"/>
        <end position="90"/>
    </location>
</feature>
<feature type="region of interest" description="Disordered" evidence="1">
    <location>
        <begin position="1"/>
        <end position="26"/>
    </location>
</feature>
<organism evidence="3 4">
    <name type="scientific">Oryza meyeriana var. granulata</name>
    <dbReference type="NCBI Taxonomy" id="110450"/>
    <lineage>
        <taxon>Eukaryota</taxon>
        <taxon>Viridiplantae</taxon>
        <taxon>Streptophyta</taxon>
        <taxon>Embryophyta</taxon>
        <taxon>Tracheophyta</taxon>
        <taxon>Spermatophyta</taxon>
        <taxon>Magnoliopsida</taxon>
        <taxon>Liliopsida</taxon>
        <taxon>Poales</taxon>
        <taxon>Poaceae</taxon>
        <taxon>BOP clade</taxon>
        <taxon>Oryzoideae</taxon>
        <taxon>Oryzeae</taxon>
        <taxon>Oryzinae</taxon>
        <taxon>Oryza</taxon>
        <taxon>Oryza meyeriana</taxon>
    </lineage>
</organism>
<feature type="compositionally biased region" description="Low complexity" evidence="1">
    <location>
        <begin position="64"/>
        <end position="78"/>
    </location>
</feature>
<keyword evidence="4" id="KW-1185">Reference proteome</keyword>
<proteinExistence type="predicted"/>
<accession>A0A6G1DCW7</accession>
<dbReference type="PANTHER" id="PTHR34591">
    <property type="entry name" value="OS03G0653100 PROTEIN-RELATED"/>
    <property type="match status" value="1"/>
</dbReference>
<comment type="caution">
    <text evidence="3">The sequence shown here is derived from an EMBL/GenBank/DDBJ whole genome shotgun (WGS) entry which is preliminary data.</text>
</comment>
<name>A0A6G1DCW7_9ORYZ</name>
<evidence type="ECO:0000259" key="2">
    <source>
        <dbReference type="Pfam" id="PF00646"/>
    </source>
</evidence>
<evidence type="ECO:0000313" key="3">
    <source>
        <dbReference type="EMBL" id="KAF0910024.1"/>
    </source>
</evidence>
<gene>
    <name evidence="3" type="ORF">E2562_001266</name>
</gene>
<evidence type="ECO:0000313" key="4">
    <source>
        <dbReference type="Proteomes" id="UP000479710"/>
    </source>
</evidence>